<name>A0A915PBM6_9BILA</name>
<feature type="domain" description="SH3" evidence="6">
    <location>
        <begin position="424"/>
        <end position="496"/>
    </location>
</feature>
<dbReference type="PROSITE" id="PS50002">
    <property type="entry name" value="SH3"/>
    <property type="match status" value="1"/>
</dbReference>
<dbReference type="InterPro" id="IPR020590">
    <property type="entry name" value="Guanylate_kinase_CS"/>
</dbReference>
<feature type="region of interest" description="Disordered" evidence="5">
    <location>
        <begin position="512"/>
        <end position="540"/>
    </location>
</feature>
<feature type="compositionally biased region" description="Pro residues" evidence="5">
    <location>
        <begin position="891"/>
        <end position="901"/>
    </location>
</feature>
<dbReference type="PROSITE" id="PS00856">
    <property type="entry name" value="GUANYLATE_KINASE_1"/>
    <property type="match status" value="1"/>
</dbReference>
<evidence type="ECO:0000259" key="7">
    <source>
        <dbReference type="PROSITE" id="PS50052"/>
    </source>
</evidence>
<dbReference type="InterPro" id="IPR008144">
    <property type="entry name" value="Guanylate_kin-like_dom"/>
</dbReference>
<dbReference type="SUPFAM" id="SSF50044">
    <property type="entry name" value="SH3-domain"/>
    <property type="match status" value="1"/>
</dbReference>
<dbReference type="SUPFAM" id="SSF50156">
    <property type="entry name" value="PDZ domain-like"/>
    <property type="match status" value="1"/>
</dbReference>
<dbReference type="InterPro" id="IPR036028">
    <property type="entry name" value="SH3-like_dom_sf"/>
</dbReference>
<dbReference type="SMART" id="SM00228">
    <property type="entry name" value="PDZ"/>
    <property type="match status" value="1"/>
</dbReference>
<keyword evidence="4" id="KW-0175">Coiled coil</keyword>
<feature type="compositionally biased region" description="Basic and acidic residues" evidence="5">
    <location>
        <begin position="902"/>
        <end position="913"/>
    </location>
</feature>
<dbReference type="SUPFAM" id="SSF52540">
    <property type="entry name" value="P-loop containing nucleoside triphosphate hydrolases"/>
    <property type="match status" value="1"/>
</dbReference>
<evidence type="ECO:0000256" key="4">
    <source>
        <dbReference type="SAM" id="Coils"/>
    </source>
</evidence>
<dbReference type="Pfam" id="PF00595">
    <property type="entry name" value="PDZ"/>
    <property type="match status" value="1"/>
</dbReference>
<feature type="compositionally biased region" description="Polar residues" evidence="5">
    <location>
        <begin position="272"/>
        <end position="286"/>
    </location>
</feature>
<feature type="region of interest" description="Disordered" evidence="5">
    <location>
        <begin position="1584"/>
        <end position="1667"/>
    </location>
</feature>
<dbReference type="PROSITE" id="PS50052">
    <property type="entry name" value="GUANYLATE_KINASE_2"/>
    <property type="match status" value="1"/>
</dbReference>
<feature type="region of interest" description="Disordered" evidence="5">
    <location>
        <begin position="968"/>
        <end position="996"/>
    </location>
</feature>
<proteinExistence type="inferred from homology"/>
<dbReference type="Proteomes" id="UP000887560">
    <property type="component" value="Unplaced"/>
</dbReference>
<dbReference type="WBParaSite" id="scf7180000423907.g11806">
    <property type="protein sequence ID" value="scf7180000423907.g11806"/>
    <property type="gene ID" value="scf7180000423907.g11806"/>
</dbReference>
<feature type="domain" description="Guanylate kinase-like" evidence="7">
    <location>
        <begin position="615"/>
        <end position="760"/>
    </location>
</feature>
<protein>
    <submittedName>
        <fullName evidence="10">Uncharacterized protein</fullName>
    </submittedName>
</protein>
<feature type="region of interest" description="Disordered" evidence="5">
    <location>
        <begin position="866"/>
        <end position="913"/>
    </location>
</feature>
<comment type="similarity">
    <text evidence="1">Belongs to the MAGUK family.</text>
</comment>
<evidence type="ECO:0000259" key="6">
    <source>
        <dbReference type="PROSITE" id="PS50002"/>
    </source>
</evidence>
<dbReference type="InterPro" id="IPR001452">
    <property type="entry name" value="SH3_domain"/>
</dbReference>
<evidence type="ECO:0000256" key="2">
    <source>
        <dbReference type="ARBA" id="ARBA00022443"/>
    </source>
</evidence>
<dbReference type="PANTHER" id="PTHR23122">
    <property type="entry name" value="MEMBRANE-ASSOCIATED GUANYLATE KINASE MAGUK"/>
    <property type="match status" value="1"/>
</dbReference>
<dbReference type="GO" id="GO:0034330">
    <property type="term" value="P:cell junction organization"/>
    <property type="evidence" value="ECO:0007669"/>
    <property type="project" value="UniProtKB-ARBA"/>
</dbReference>
<feature type="coiled-coil region" evidence="4">
    <location>
        <begin position="1457"/>
        <end position="1484"/>
    </location>
</feature>
<feature type="compositionally biased region" description="Low complexity" evidence="5">
    <location>
        <begin position="260"/>
        <end position="271"/>
    </location>
</feature>
<dbReference type="InterPro" id="IPR050716">
    <property type="entry name" value="MAGUK"/>
</dbReference>
<dbReference type="InterPro" id="IPR036034">
    <property type="entry name" value="PDZ_sf"/>
</dbReference>
<reference evidence="10" key="1">
    <citation type="submission" date="2022-11" db="UniProtKB">
        <authorList>
            <consortium name="WormBaseParasite"/>
        </authorList>
    </citation>
    <scope>IDENTIFICATION</scope>
</reference>
<evidence type="ECO:0000256" key="1">
    <source>
        <dbReference type="ARBA" id="ARBA00007014"/>
    </source>
</evidence>
<feature type="compositionally biased region" description="Basic and acidic residues" evidence="5">
    <location>
        <begin position="1584"/>
        <end position="1615"/>
    </location>
</feature>
<sequence length="1793" mass="204123">MDDYYFVNNSSAATTSSTDHSSSSTTLLECDTQTCCYCCGEQLNNSTATFNQQNKLFCCVIPYECCLEEELEEEDNNNNDESDFSYRRWQRRRLRQQSRSSSNLIYNAATAVNMPSMLLLQLMLADSFNNLNNKNNKKNIACEGFDREEARLYDRIRTEAIRPTPINRHAERSYREACKELLSSSPQGAETSELLELLNNVHLKAILQAQEVAMEEIYAAITPIATTSSGSSQPTSPDVVVINSPQLIAGVNALGIGGNTPSTSTHLPTLPNGSVFTGTSPNTQSAHKGRLPPEASKARPAPPPIIANVDNNPDFSTGLPSGDDDDLILTAVGRVRLVQFTKDTEEPMGITLKMTEDGRCFVGRIMHGGLIHRQATLHVDDELLEINNISVANKSVEQIQRLLKDVRGPVTFKIVPSYRSAPPSCEIFVRAQFDYDPSQDDLIPSVNAGVPFRTGDVLQVISKDDHNWWQARFICPSPALGGSLWASSPTTTTTPNTVSNAVASTSAAALSTSNHISTSKKPPPSRQQRFHGGNNMAGLIPSPELQEWRTACLAMERARESSHCFIFGSKKKVTNPCTSSNKYYTTKYLRKHSELFDGMEMISYEEVVRLPTFRRKTLVLLGAHGVGRRHIKNTLIRLHPHRFAYPIPHTTRPPRRDEIDGKHYFFVSNDQMLADIQANDYLEYGTHEECLYGTKLETIRSIHRTGKMAILDVEPQPDGSLERLVKESEMLSQSFGHLFDLILVNNDIDETIRQLERVVEKLSATPQWVEGMLKFKRAKEKKVDFVGTRKEEPKSVVEKEMKINHVKHENKGVEEVDDGARLSNFAFPDFLNLPPTFRMVGEQDAKVKSDDMSSFYSTLGVEMPKREFKESTDTNLPTPPAEGRIDKGGNIPPPIPPPAPPADRKDKYKRPEVENFSDAIRELKYYIEEKSDFKDIIAPHKQILFKEALDIFPEWDMEGIYSQLSKLNEESGKGDEEKKGELKGEGEKKGELKGEGEKKGELIEKVGSMIVSPKILDKIVQMVFDLAKKHNQNVMKNRIKLEDMSKNVDIQLATMSLVDFRRNTNVHLGKAVAFLKEYPPNYFNLAGSFTKTREEIDNLIKEYKEKIGKTEEFFNGLLKGFVKTIVANNFDFTQCGGKNNERNDMSKKPNCEGKNPQNWNLPERNDWMGYHNGGVDVEGFEKFDTIREKLLQKFGKFQQIDFINTTSKENFEEFIFEDKTIENTLDSILNHLNSSFEKEEKKLNNISNNALKESTRLKKTEEDGSKNIRKVIENLTSSEEIEIQVKKQMLKNIHMILQMHDWEKEVENKVEFSDVQKELLVIDGMKDKMTKSTLEILYLIYTKNETTKEEVEDILEEKLGLISEAETKLNRSGYIDQKEILEGLEKRRKTFSSIKSFMNDYNQAVEQIVLLLNKEKPELQQIATYYKKLSLYRDMNDAVEMLYISSYRLALSSEQKLKGFQDNYEKVEQLKAKLDEEIVDISSKYGLTGKKRFEKLGDIKTNEYSSIRKYLIKIKNLYEDFEGKGKILDQEDVKRIEGLKEDLHELNKFYKSEKLWNDLLDSDKFYKNTISDYLKRIEKEEKKIDGKKSQSFGKERETQMTIKEEGSGIKADLRKSKSSKPSFSSQSSLNSQSSHNLQSSLNSQSSFNSQTSSDSGESSSQKSLNSSSSIRRGLNILNIHNIRNIKNRFSKSAVMEDIATKLEEEREAKEDPVEKEINSIVKTVEENKEKVLKVFKGIRNTAELFIAKESGKNEIRNEENKLNFENCKEEVEVPDDMLNLLKQLLKEKSDEKH</sequence>
<dbReference type="InterPro" id="IPR008145">
    <property type="entry name" value="GK/Ca_channel_bsu"/>
</dbReference>
<dbReference type="SMART" id="SM00072">
    <property type="entry name" value="GuKc"/>
    <property type="match status" value="1"/>
</dbReference>
<evidence type="ECO:0000259" key="8">
    <source>
        <dbReference type="PROSITE" id="PS50106"/>
    </source>
</evidence>
<dbReference type="Gene3D" id="2.30.30.40">
    <property type="entry name" value="SH3 Domains"/>
    <property type="match status" value="1"/>
</dbReference>
<feature type="region of interest" description="Disordered" evidence="5">
    <location>
        <begin position="259"/>
        <end position="302"/>
    </location>
</feature>
<dbReference type="PROSITE" id="PS50106">
    <property type="entry name" value="PDZ"/>
    <property type="match status" value="1"/>
</dbReference>
<dbReference type="Pfam" id="PF00625">
    <property type="entry name" value="Guanylate_kin"/>
    <property type="match status" value="1"/>
</dbReference>
<dbReference type="Gene3D" id="3.40.50.300">
    <property type="entry name" value="P-loop containing nucleotide triphosphate hydrolases"/>
    <property type="match status" value="2"/>
</dbReference>
<keyword evidence="2 3" id="KW-0728">SH3 domain</keyword>
<evidence type="ECO:0000313" key="10">
    <source>
        <dbReference type="WBParaSite" id="scf7180000423907.g11806"/>
    </source>
</evidence>
<evidence type="ECO:0000256" key="5">
    <source>
        <dbReference type="SAM" id="MobiDB-lite"/>
    </source>
</evidence>
<accession>A0A915PBM6</accession>
<evidence type="ECO:0000313" key="9">
    <source>
        <dbReference type="Proteomes" id="UP000887560"/>
    </source>
</evidence>
<dbReference type="Gene3D" id="2.30.42.10">
    <property type="match status" value="1"/>
</dbReference>
<organism evidence="9 10">
    <name type="scientific">Meloidogyne floridensis</name>
    <dbReference type="NCBI Taxonomy" id="298350"/>
    <lineage>
        <taxon>Eukaryota</taxon>
        <taxon>Metazoa</taxon>
        <taxon>Ecdysozoa</taxon>
        <taxon>Nematoda</taxon>
        <taxon>Chromadorea</taxon>
        <taxon>Rhabditida</taxon>
        <taxon>Tylenchina</taxon>
        <taxon>Tylenchomorpha</taxon>
        <taxon>Tylenchoidea</taxon>
        <taxon>Meloidogynidae</taxon>
        <taxon>Meloidogyninae</taxon>
        <taxon>Meloidogyne</taxon>
    </lineage>
</organism>
<feature type="domain" description="PDZ" evidence="8">
    <location>
        <begin position="337"/>
        <end position="418"/>
    </location>
</feature>
<keyword evidence="9" id="KW-1185">Reference proteome</keyword>
<dbReference type="InterPro" id="IPR027417">
    <property type="entry name" value="P-loop_NTPase"/>
</dbReference>
<dbReference type="FunFam" id="3.30.63.10:FF:000002">
    <property type="entry name" value="Guanylate kinase 1"/>
    <property type="match status" value="1"/>
</dbReference>
<evidence type="ECO:0000256" key="3">
    <source>
        <dbReference type="PROSITE-ProRule" id="PRU00192"/>
    </source>
</evidence>
<dbReference type="InterPro" id="IPR001478">
    <property type="entry name" value="PDZ"/>
</dbReference>
<feature type="compositionally biased region" description="Low complexity" evidence="5">
    <location>
        <begin position="1619"/>
        <end position="1667"/>
    </location>
</feature>